<sequence length="116" mass="13322">MSDKHLTPEEVELNCHTLRFVRPWMRLRGVTQRHLAEGLGMSEPSVSKWLNGKVNMTLSQFVRVAELLKATPEQLLFDPKEGLKAERYKEIAELADELDSEKLDIWIKTGKAMSTK</sequence>
<protein>
    <submittedName>
        <fullName evidence="2">Helix-turn-helix transcriptional regulator</fullName>
    </submittedName>
</protein>
<feature type="domain" description="HTH cro/C1-type" evidence="1">
    <location>
        <begin position="28"/>
        <end position="75"/>
    </location>
</feature>
<evidence type="ECO:0000259" key="1">
    <source>
        <dbReference type="PROSITE" id="PS50943"/>
    </source>
</evidence>
<dbReference type="AlphaFoldDB" id="A0A857FM79"/>
<dbReference type="PROSITE" id="PS50943">
    <property type="entry name" value="HTH_CROC1"/>
    <property type="match status" value="1"/>
</dbReference>
<dbReference type="RefSeq" id="WP_159261845.1">
    <property type="nucleotide sequence ID" value="NZ_CP041348.1"/>
</dbReference>
<dbReference type="Proteomes" id="UP000464674">
    <property type="component" value="Chromosome"/>
</dbReference>
<dbReference type="InterPro" id="IPR001387">
    <property type="entry name" value="Cro/C1-type_HTH"/>
</dbReference>
<dbReference type="Pfam" id="PF13560">
    <property type="entry name" value="HTH_31"/>
    <property type="match status" value="1"/>
</dbReference>
<accession>A0A857FM79</accession>
<proteinExistence type="predicted"/>
<evidence type="ECO:0000313" key="2">
    <source>
        <dbReference type="EMBL" id="QHC35383.1"/>
    </source>
</evidence>
<reference evidence="2 3" key="1">
    <citation type="journal article" date="2020" name="Carbohydr. Polym.">
        <title>Characterization and optimization of production of bacterial cellulose from strain CGMCC 17276 based on whole-genome analysis.</title>
        <authorList>
            <person name="Lu T."/>
            <person name="Gao H."/>
            <person name="Liao B."/>
            <person name="Wu J."/>
            <person name="Zhang W."/>
            <person name="Huang J."/>
            <person name="Liu M."/>
            <person name="Huang J."/>
            <person name="Chang Z."/>
            <person name="Jin M."/>
            <person name="Yi Z."/>
            <person name="Jiang D."/>
        </authorList>
    </citation>
    <scope>NUCLEOTIDE SEQUENCE [LARGE SCALE GENOMIC DNA]</scope>
    <source>
        <strain evidence="2 3">CGMCC 17276</strain>
    </source>
</reference>
<name>A0A857FM79_KOMXY</name>
<dbReference type="CDD" id="cd00093">
    <property type="entry name" value="HTH_XRE"/>
    <property type="match status" value="1"/>
</dbReference>
<evidence type="ECO:0000313" key="3">
    <source>
        <dbReference type="Proteomes" id="UP000464674"/>
    </source>
</evidence>
<dbReference type="GO" id="GO:0003677">
    <property type="term" value="F:DNA binding"/>
    <property type="evidence" value="ECO:0007669"/>
    <property type="project" value="InterPro"/>
</dbReference>
<dbReference type="SUPFAM" id="SSF47413">
    <property type="entry name" value="lambda repressor-like DNA-binding domains"/>
    <property type="match status" value="1"/>
</dbReference>
<dbReference type="OrthoDB" id="7283593at2"/>
<dbReference type="EMBL" id="CP041348">
    <property type="protein sequence ID" value="QHC35383.1"/>
    <property type="molecule type" value="Genomic_DNA"/>
</dbReference>
<dbReference type="SMART" id="SM00530">
    <property type="entry name" value="HTH_XRE"/>
    <property type="match status" value="1"/>
</dbReference>
<dbReference type="InterPro" id="IPR010982">
    <property type="entry name" value="Lambda_DNA-bd_dom_sf"/>
</dbReference>
<gene>
    <name evidence="2" type="ORF">FMA36_07585</name>
</gene>
<organism evidence="2 3">
    <name type="scientific">Komagataeibacter xylinus</name>
    <name type="common">Gluconacetobacter xylinus</name>
    <dbReference type="NCBI Taxonomy" id="28448"/>
    <lineage>
        <taxon>Bacteria</taxon>
        <taxon>Pseudomonadati</taxon>
        <taxon>Pseudomonadota</taxon>
        <taxon>Alphaproteobacteria</taxon>
        <taxon>Acetobacterales</taxon>
        <taxon>Acetobacteraceae</taxon>
        <taxon>Komagataeibacter</taxon>
    </lineage>
</organism>
<dbReference type="Gene3D" id="1.10.260.40">
    <property type="entry name" value="lambda repressor-like DNA-binding domains"/>
    <property type="match status" value="1"/>
</dbReference>